<dbReference type="OrthoDB" id="5569523at2"/>
<evidence type="ECO:0000256" key="1">
    <source>
        <dbReference type="SAM" id="Coils"/>
    </source>
</evidence>
<keyword evidence="4" id="KW-1185">Reference proteome</keyword>
<accession>A0A3P4B9V7</accession>
<gene>
    <name evidence="3" type="ORF">PIGHUM_04489</name>
</gene>
<evidence type="ECO:0000313" key="4">
    <source>
        <dbReference type="Proteomes" id="UP000277294"/>
    </source>
</evidence>
<proteinExistence type="predicted"/>
<name>A0A3P4B9V7_9BURK</name>
<dbReference type="Proteomes" id="UP000277294">
    <property type="component" value="Unassembled WGS sequence"/>
</dbReference>
<dbReference type="RefSeq" id="WP_116802415.1">
    <property type="nucleotide sequence ID" value="NZ_UWPJ01000039.1"/>
</dbReference>
<dbReference type="EMBL" id="UWPJ01000039">
    <property type="protein sequence ID" value="VCU72390.1"/>
    <property type="molecule type" value="Genomic_DNA"/>
</dbReference>
<evidence type="ECO:0000313" key="3">
    <source>
        <dbReference type="EMBL" id="VCU72390.1"/>
    </source>
</evidence>
<dbReference type="AlphaFoldDB" id="A0A3P4B9V7"/>
<protein>
    <recommendedName>
        <fullName evidence="2">Defence against restriction A N-terminal domain-containing protein</fullName>
    </recommendedName>
</protein>
<feature type="domain" description="Defence against restriction A N-terminal" evidence="2">
    <location>
        <begin position="6"/>
        <end position="104"/>
    </location>
</feature>
<dbReference type="Pfam" id="PF18788">
    <property type="entry name" value="DarA_N"/>
    <property type="match status" value="1"/>
</dbReference>
<organism evidence="3 4">
    <name type="scientific">Pigmentiphaga humi</name>
    <dbReference type="NCBI Taxonomy" id="2478468"/>
    <lineage>
        <taxon>Bacteria</taxon>
        <taxon>Pseudomonadati</taxon>
        <taxon>Pseudomonadota</taxon>
        <taxon>Betaproteobacteria</taxon>
        <taxon>Burkholderiales</taxon>
        <taxon>Alcaligenaceae</taxon>
        <taxon>Pigmentiphaga</taxon>
    </lineage>
</organism>
<sequence length="162" mass="17809">MKNLLFSFEDLSTKDKAVKQAARYFSRAGANVVQQEVIPTVKRTSGISYREMALTFADSQRVLLRIKQSGDIFQVVLNGKPLPIKSQDDHVKAIAEIVKAMDAGRSRFQKLMAAAKVRPPAGIRTAAPRMEQVLTEKRDALRSAIDDVRQQIASLRGAAAAA</sequence>
<reference evidence="3 4" key="1">
    <citation type="submission" date="2018-10" db="EMBL/GenBank/DDBJ databases">
        <authorList>
            <person name="Criscuolo A."/>
        </authorList>
    </citation>
    <scope>NUCLEOTIDE SEQUENCE [LARGE SCALE GENOMIC DNA]</scope>
    <source>
        <strain evidence="3">DnA1</strain>
    </source>
</reference>
<keyword evidence="1" id="KW-0175">Coiled coil</keyword>
<evidence type="ECO:0000259" key="2">
    <source>
        <dbReference type="Pfam" id="PF18788"/>
    </source>
</evidence>
<dbReference type="InterPro" id="IPR041140">
    <property type="entry name" value="DarA_N"/>
</dbReference>
<feature type="coiled-coil region" evidence="1">
    <location>
        <begin position="131"/>
        <end position="158"/>
    </location>
</feature>